<reference evidence="1 2" key="1">
    <citation type="submission" date="2010-12" db="EMBL/GenBank/DDBJ databases">
        <title>Complete sequence of Desulfurispirillum indicum S5.</title>
        <authorList>
            <consortium name="US DOE Joint Genome Institute"/>
            <person name="Lucas S."/>
            <person name="Copeland A."/>
            <person name="Lapidus A."/>
            <person name="Cheng J.-F."/>
            <person name="Goodwin L."/>
            <person name="Pitluck S."/>
            <person name="Chertkov O."/>
            <person name="Held B."/>
            <person name="Detter J.C."/>
            <person name="Han C."/>
            <person name="Tapia R."/>
            <person name="Land M."/>
            <person name="Hauser L."/>
            <person name="Kyrpides N."/>
            <person name="Ivanova N."/>
            <person name="Mikhailova N."/>
            <person name="Haggblom M."/>
            <person name="Rauschenbach I."/>
            <person name="Bini E."/>
            <person name="Woyke T."/>
        </authorList>
    </citation>
    <scope>NUCLEOTIDE SEQUENCE [LARGE SCALE GENOMIC DNA]</scope>
    <source>
        <strain evidence="2">ATCC BAA-1389 / DSM 22839 / S5</strain>
    </source>
</reference>
<protein>
    <submittedName>
        <fullName evidence="1">Uncharacterized protein</fullName>
    </submittedName>
</protein>
<keyword evidence="2" id="KW-1185">Reference proteome</keyword>
<dbReference type="EMBL" id="CP002432">
    <property type="protein sequence ID" value="ADU66786.1"/>
    <property type="molecule type" value="Genomic_DNA"/>
</dbReference>
<dbReference type="HOGENOM" id="CLU_074538_0_0_0"/>
<dbReference type="InParanoid" id="E6W2W1"/>
<dbReference type="eggNOG" id="ENOG50337C5">
    <property type="taxonomic scope" value="Bacteria"/>
</dbReference>
<gene>
    <name evidence="1" type="ordered locus">Selin_2066</name>
</gene>
<dbReference type="RefSeq" id="WP_013506666.1">
    <property type="nucleotide sequence ID" value="NC_014836.1"/>
</dbReference>
<evidence type="ECO:0000313" key="2">
    <source>
        <dbReference type="Proteomes" id="UP000002572"/>
    </source>
</evidence>
<proteinExistence type="predicted"/>
<accession>E6W2W1</accession>
<evidence type="ECO:0000313" key="1">
    <source>
        <dbReference type="EMBL" id="ADU66786.1"/>
    </source>
</evidence>
<dbReference type="AlphaFoldDB" id="E6W2W1"/>
<dbReference type="OrthoDB" id="9804173at2"/>
<dbReference type="STRING" id="653733.Selin_2066"/>
<name>E6W2W1_DESIS</name>
<sequence>MQKDKTHNCFATLSLVCTPIPNSLAANVTGNITYMEIIRQSDFYVIGGRPQASFCDFYHEPKSNTLCFSLEVAGGKKDTGLILLDRMTSFNESLDNLDIEIIADGSVLIISVVRNNGEKQPIACFRPDTILMWRGRKELFIKGLDLFLELSTYDLLYVGIAKKGDTYDRLFAKGHQARMQILASEPQRFPGARVSDEIYLFPFKVEPLFINVFKSEYEIEQADIDFDFDSKKLVIDAEKAMVSLLKPKYNYSLYPNYPRGKDGLYESGLTTYSYAISEGMAFRTAYGTIKGARERELTFSNEADFIMVKGDNVSFHISGVDFPAK</sequence>
<dbReference type="KEGG" id="din:Selin_2066"/>
<dbReference type="Proteomes" id="UP000002572">
    <property type="component" value="Chromosome"/>
</dbReference>
<organism evidence="1 2">
    <name type="scientific">Desulfurispirillum indicum (strain ATCC BAA-1389 / DSM 22839 / S5)</name>
    <dbReference type="NCBI Taxonomy" id="653733"/>
    <lineage>
        <taxon>Bacteria</taxon>
        <taxon>Pseudomonadati</taxon>
        <taxon>Chrysiogenota</taxon>
        <taxon>Chrysiogenia</taxon>
        <taxon>Chrysiogenales</taxon>
        <taxon>Chrysiogenaceae</taxon>
        <taxon>Desulfurispirillum</taxon>
    </lineage>
</organism>